<protein>
    <submittedName>
        <fullName evidence="2">Uncharacterized protein</fullName>
    </submittedName>
</protein>
<feature type="signal peptide" evidence="1">
    <location>
        <begin position="1"/>
        <end position="33"/>
    </location>
</feature>
<evidence type="ECO:0000256" key="1">
    <source>
        <dbReference type="SAM" id="SignalP"/>
    </source>
</evidence>
<gene>
    <name evidence="2" type="ORF">B296_00002388</name>
</gene>
<reference evidence="2 3" key="1">
    <citation type="journal article" date="2014" name="Agronomy (Basel)">
        <title>A Draft Genome Sequence for Ensete ventricosum, the Drought-Tolerant Tree Against Hunger.</title>
        <authorList>
            <person name="Harrison J."/>
            <person name="Moore K.A."/>
            <person name="Paszkiewicz K."/>
            <person name="Jones T."/>
            <person name="Grant M."/>
            <person name="Ambacheew D."/>
            <person name="Muzemil S."/>
            <person name="Studholme D.J."/>
        </authorList>
    </citation>
    <scope>NUCLEOTIDE SEQUENCE [LARGE SCALE GENOMIC DNA]</scope>
</reference>
<dbReference type="AlphaFoldDB" id="A0A427AFW8"/>
<keyword evidence="1" id="KW-0732">Signal</keyword>
<accession>A0A427AFW8</accession>
<dbReference type="Proteomes" id="UP000287651">
    <property type="component" value="Unassembled WGS sequence"/>
</dbReference>
<dbReference type="EMBL" id="AMZH03002572">
    <property type="protein sequence ID" value="RRT75128.1"/>
    <property type="molecule type" value="Genomic_DNA"/>
</dbReference>
<evidence type="ECO:0000313" key="3">
    <source>
        <dbReference type="Proteomes" id="UP000287651"/>
    </source>
</evidence>
<evidence type="ECO:0000313" key="2">
    <source>
        <dbReference type="EMBL" id="RRT75128.1"/>
    </source>
</evidence>
<comment type="caution">
    <text evidence="2">The sequence shown here is derived from an EMBL/GenBank/DDBJ whole genome shotgun (WGS) entry which is preliminary data.</text>
</comment>
<organism evidence="2 3">
    <name type="scientific">Ensete ventricosum</name>
    <name type="common">Abyssinian banana</name>
    <name type="synonym">Musa ensete</name>
    <dbReference type="NCBI Taxonomy" id="4639"/>
    <lineage>
        <taxon>Eukaryota</taxon>
        <taxon>Viridiplantae</taxon>
        <taxon>Streptophyta</taxon>
        <taxon>Embryophyta</taxon>
        <taxon>Tracheophyta</taxon>
        <taxon>Spermatophyta</taxon>
        <taxon>Magnoliopsida</taxon>
        <taxon>Liliopsida</taxon>
        <taxon>Zingiberales</taxon>
        <taxon>Musaceae</taxon>
        <taxon>Ensete</taxon>
    </lineage>
</organism>
<feature type="chain" id="PRO_5019228397" evidence="1">
    <location>
        <begin position="34"/>
        <end position="165"/>
    </location>
</feature>
<proteinExistence type="predicted"/>
<name>A0A427AFW8_ENSVE</name>
<sequence length="165" mass="18345">MASTPARHHPYPNCSRRRLVHLLACVVPPVASAALVSLPRVPVRAIAHRLSVLCKESALGKSYLTPIFYHAPARSSYYDSTRAKFENLIRSDYHWTIMPPQDQAPVKDADLEQMPMNLKEGYHYVVNHGEGLTAVDFGSHVSLAEKEGAGMAERRSDTGHAQQKE</sequence>